<dbReference type="InterPro" id="IPR050483">
    <property type="entry name" value="CoA-transferase_III_domain"/>
</dbReference>
<dbReference type="Proteomes" id="UP000193244">
    <property type="component" value="Unassembled WGS sequence"/>
</dbReference>
<dbReference type="InterPro" id="IPR023606">
    <property type="entry name" value="CoA-Trfase_III_dom_1_sf"/>
</dbReference>
<keyword evidence="3" id="KW-1185">Reference proteome</keyword>
<dbReference type="RefSeq" id="WP_085487062.1">
    <property type="nucleotide sequence ID" value="NZ_FXAY01000005.1"/>
</dbReference>
<dbReference type="InterPro" id="IPR044855">
    <property type="entry name" value="CoA-Trfase_III_dom3_sf"/>
</dbReference>
<accession>A0A1X7KR36</accession>
<dbReference type="PANTHER" id="PTHR48207:SF3">
    <property type="entry name" value="SUCCINATE--HYDROXYMETHYLGLUTARATE COA-TRANSFERASE"/>
    <property type="match status" value="1"/>
</dbReference>
<sequence length="372" mass="39298">MTAALSGIRIVDFTRVLAGPYATMMLADFGATVTKIERPGIGDETRAWAPPVDASTGASTYFTSVNRNKGSRVADLADPIDRAAIVELIRDADVVVENFRDGTMKRLGLDYETLRQSNPGLVYCSITGFGAAGGAGLPGFDLLVQAVGGLMSITGQHPDQPTKVGVAVVDVITGLHATTGILTALFARAGTGRGQRVEVNLLSSLLSALVNQASGYLGAGVVPQIIGNAHPSIAPYEVFPTADRPLVVAVGTDGQFRSFCAALGVPELAADERFADNASRVAHRDELAVFITRQLAGRSAEEWFALMSEYDVPAGPINTIDQAFEFAEKLGLDPVRQIDGVAQVANPIRLSETPAEYRSAPPALGHHEKETR</sequence>
<proteinExistence type="predicted"/>
<keyword evidence="1 2" id="KW-0808">Transferase</keyword>
<evidence type="ECO:0000313" key="2">
    <source>
        <dbReference type="EMBL" id="SMG43677.1"/>
    </source>
</evidence>
<evidence type="ECO:0000256" key="1">
    <source>
        <dbReference type="ARBA" id="ARBA00022679"/>
    </source>
</evidence>
<protein>
    <submittedName>
        <fullName evidence="2">Crotonobetainyl-CoA:carnitine CoA-transferase CaiB</fullName>
    </submittedName>
</protein>
<dbReference type="AlphaFoldDB" id="A0A1X7KR36"/>
<name>A0A1X7KR36_9MICO</name>
<dbReference type="Gene3D" id="3.40.50.10540">
    <property type="entry name" value="Crotonobetainyl-coa:carnitine coa-transferase, domain 1"/>
    <property type="match status" value="1"/>
</dbReference>
<dbReference type="OrthoDB" id="9797653at2"/>
<reference evidence="3" key="1">
    <citation type="submission" date="2017-04" db="EMBL/GenBank/DDBJ databases">
        <authorList>
            <person name="Varghese N."/>
            <person name="Submissions S."/>
        </authorList>
    </citation>
    <scope>NUCLEOTIDE SEQUENCE [LARGE SCALE GENOMIC DNA]</scope>
    <source>
        <strain evidence="3">VKM Ac-2510</strain>
    </source>
</reference>
<dbReference type="GO" id="GO:0008410">
    <property type="term" value="F:CoA-transferase activity"/>
    <property type="evidence" value="ECO:0007669"/>
    <property type="project" value="TreeGrafter"/>
</dbReference>
<dbReference type="EMBL" id="FXAY01000005">
    <property type="protein sequence ID" value="SMG43677.1"/>
    <property type="molecule type" value="Genomic_DNA"/>
</dbReference>
<dbReference type="STRING" id="150121.SAMN06296010_2799"/>
<dbReference type="InterPro" id="IPR003673">
    <property type="entry name" value="CoA-Trfase_fam_III"/>
</dbReference>
<dbReference type="SUPFAM" id="SSF89796">
    <property type="entry name" value="CoA-transferase family III (CaiB/BaiF)"/>
    <property type="match status" value="1"/>
</dbReference>
<dbReference type="Gene3D" id="3.30.1540.10">
    <property type="entry name" value="formyl-coa transferase, domain 3"/>
    <property type="match status" value="1"/>
</dbReference>
<dbReference type="PANTHER" id="PTHR48207">
    <property type="entry name" value="SUCCINATE--HYDROXYMETHYLGLUTARATE COA-TRANSFERASE"/>
    <property type="match status" value="1"/>
</dbReference>
<gene>
    <name evidence="2" type="ORF">SAMN06296010_2799</name>
</gene>
<dbReference type="Pfam" id="PF02515">
    <property type="entry name" value="CoA_transf_3"/>
    <property type="match status" value="1"/>
</dbReference>
<evidence type="ECO:0000313" key="3">
    <source>
        <dbReference type="Proteomes" id="UP000193244"/>
    </source>
</evidence>
<organism evidence="2 3">
    <name type="scientific">Agreia pratensis</name>
    <dbReference type="NCBI Taxonomy" id="150121"/>
    <lineage>
        <taxon>Bacteria</taxon>
        <taxon>Bacillati</taxon>
        <taxon>Actinomycetota</taxon>
        <taxon>Actinomycetes</taxon>
        <taxon>Micrococcales</taxon>
        <taxon>Microbacteriaceae</taxon>
        <taxon>Agreia</taxon>
    </lineage>
</organism>